<reference evidence="2 3" key="1">
    <citation type="journal article" date="2018" name="Mol. Plant">
        <title>The genome of Artemisia annua provides insight into the evolution of Asteraceae family and artemisinin biosynthesis.</title>
        <authorList>
            <person name="Shen Q."/>
            <person name="Zhang L."/>
            <person name="Liao Z."/>
            <person name="Wang S."/>
            <person name="Yan T."/>
            <person name="Shi P."/>
            <person name="Liu M."/>
            <person name="Fu X."/>
            <person name="Pan Q."/>
            <person name="Wang Y."/>
            <person name="Lv Z."/>
            <person name="Lu X."/>
            <person name="Zhang F."/>
            <person name="Jiang W."/>
            <person name="Ma Y."/>
            <person name="Chen M."/>
            <person name="Hao X."/>
            <person name="Li L."/>
            <person name="Tang Y."/>
            <person name="Lv G."/>
            <person name="Zhou Y."/>
            <person name="Sun X."/>
            <person name="Brodelius P.E."/>
            <person name="Rose J.K.C."/>
            <person name="Tang K."/>
        </authorList>
    </citation>
    <scope>NUCLEOTIDE SEQUENCE [LARGE SCALE GENOMIC DNA]</scope>
    <source>
        <strain evidence="3">cv. Huhao1</strain>
        <tissue evidence="2">Leaf</tissue>
    </source>
</reference>
<dbReference type="AlphaFoldDB" id="A0A2U1MPR3"/>
<evidence type="ECO:0000313" key="3">
    <source>
        <dbReference type="Proteomes" id="UP000245207"/>
    </source>
</evidence>
<protein>
    <submittedName>
        <fullName evidence="2">Ribosomal protein L7A/L8</fullName>
    </submittedName>
</protein>
<keyword evidence="1" id="KW-1133">Transmembrane helix</keyword>
<dbReference type="Proteomes" id="UP000245207">
    <property type="component" value="Unassembled WGS sequence"/>
</dbReference>
<sequence>MQLYSTRQFVTGVDVSAGPKEMREEQKFATKKKTEKVVNPLFEKRPKQFGISIALPPNKDVHRSLGFTTNSIYVMKSHGRGAQAGYAADWIHGVYLSNWLLGYAWKLGCVTPYWLSSVRISFPNLLIGTLILAIVFVVLVAHGS</sequence>
<keyword evidence="2" id="KW-0687">Ribonucleoprotein</keyword>
<feature type="transmembrane region" description="Helical" evidence="1">
    <location>
        <begin position="122"/>
        <end position="141"/>
    </location>
</feature>
<keyword evidence="1" id="KW-0472">Membrane</keyword>
<dbReference type="OrthoDB" id="1002029at2759"/>
<dbReference type="GO" id="GO:0005840">
    <property type="term" value="C:ribosome"/>
    <property type="evidence" value="ECO:0007669"/>
    <property type="project" value="UniProtKB-KW"/>
</dbReference>
<gene>
    <name evidence="2" type="ORF">CTI12_AA356100</name>
</gene>
<dbReference type="EMBL" id="PKPP01004681">
    <property type="protein sequence ID" value="PWA63240.1"/>
    <property type="molecule type" value="Genomic_DNA"/>
</dbReference>
<keyword evidence="3" id="KW-1185">Reference proteome</keyword>
<keyword evidence="1" id="KW-0812">Transmembrane</keyword>
<proteinExistence type="predicted"/>
<name>A0A2U1MPR3_ARTAN</name>
<accession>A0A2U1MPR3</accession>
<comment type="caution">
    <text evidence="2">The sequence shown here is derived from an EMBL/GenBank/DDBJ whole genome shotgun (WGS) entry which is preliminary data.</text>
</comment>
<dbReference type="STRING" id="35608.A0A2U1MPR3"/>
<evidence type="ECO:0000313" key="2">
    <source>
        <dbReference type="EMBL" id="PWA63240.1"/>
    </source>
</evidence>
<evidence type="ECO:0000256" key="1">
    <source>
        <dbReference type="SAM" id="Phobius"/>
    </source>
</evidence>
<organism evidence="2 3">
    <name type="scientific">Artemisia annua</name>
    <name type="common">Sweet wormwood</name>
    <dbReference type="NCBI Taxonomy" id="35608"/>
    <lineage>
        <taxon>Eukaryota</taxon>
        <taxon>Viridiplantae</taxon>
        <taxon>Streptophyta</taxon>
        <taxon>Embryophyta</taxon>
        <taxon>Tracheophyta</taxon>
        <taxon>Spermatophyta</taxon>
        <taxon>Magnoliopsida</taxon>
        <taxon>eudicotyledons</taxon>
        <taxon>Gunneridae</taxon>
        <taxon>Pentapetalae</taxon>
        <taxon>asterids</taxon>
        <taxon>campanulids</taxon>
        <taxon>Asterales</taxon>
        <taxon>Asteraceae</taxon>
        <taxon>Asteroideae</taxon>
        <taxon>Anthemideae</taxon>
        <taxon>Artemisiinae</taxon>
        <taxon>Artemisia</taxon>
    </lineage>
</organism>
<keyword evidence="2" id="KW-0689">Ribosomal protein</keyword>